<dbReference type="RefSeq" id="WP_337701760.1">
    <property type="nucleotide sequence ID" value="NZ_JBBEGM010000002.1"/>
</dbReference>
<dbReference type="PROSITE" id="PS00455">
    <property type="entry name" value="AMP_BINDING"/>
    <property type="match status" value="1"/>
</dbReference>
<name>A0ABU8M394_9PSEU</name>
<dbReference type="SUPFAM" id="SSF56801">
    <property type="entry name" value="Acetyl-CoA synthetase-like"/>
    <property type="match status" value="1"/>
</dbReference>
<accession>A0ABU8M394</accession>
<feature type="domain" description="AMP-binding enzyme C-terminal" evidence="2">
    <location>
        <begin position="411"/>
        <end position="484"/>
    </location>
</feature>
<dbReference type="InterPro" id="IPR042099">
    <property type="entry name" value="ANL_N_sf"/>
</dbReference>
<dbReference type="Pfam" id="PF00501">
    <property type="entry name" value="AMP-binding"/>
    <property type="match status" value="1"/>
</dbReference>
<dbReference type="PANTHER" id="PTHR43767:SF7">
    <property type="entry name" value="MEDIUM_LONG-CHAIN-FATTY-ACID--COA LIGASE FADD8"/>
    <property type="match status" value="1"/>
</dbReference>
<sequence>MPRADVETHLQAFSEHREDLALVHRDRRLSFGDLADAVHRTARVLAGRGLAPGDLAVIIGGNEPEVIVARYAANLLGAGVTQPYAGLAESARGRIVDDVDAALVLVAPGHTAEADAVLAHARPVPTVVVDDALVAGVDASPVACGARPGDVEQIRHTGGTTGHPKGITYTFGHHLRMTEEPGRFAGMFGDSPGRQLVCTTIAHAAGGIADRTLAGGGTVVLLDGFDPAEVLATIERERITDLWLLPPLLHRLLDHADLDRRDLTSLRTVVYGGAPAVPSRLAEAVRRIGRVFVQFYGQTEAGGISILSREEHDDPELLLTVGRVLPTTELAVCDEDGARLRDGRPGELWVRTGMAMDGYWKQPELTARTITPDGWVRTGDVGFLDDRGYLHVVDRLGDVVVVVGGHVHTSEVENVLVEHPAVREAAVFGAPDADGSESVHAAVVADGAVDAGELAEHVAEHQGAMAAPREVTVIEEMPLTDTGKVDKTALRERAS</sequence>
<dbReference type="Gene3D" id="3.40.50.12780">
    <property type="entry name" value="N-terminal domain of ligase-like"/>
    <property type="match status" value="1"/>
</dbReference>
<protein>
    <submittedName>
        <fullName evidence="3">AMP-binding protein</fullName>
    </submittedName>
</protein>
<reference evidence="3 4" key="1">
    <citation type="submission" date="2024-03" db="EMBL/GenBank/DDBJ databases">
        <title>Actinomycetospora sp. OC33-EN07, a novel actinomycete isolated from wild orchid (Aerides multiflora).</title>
        <authorList>
            <person name="Suriyachadkun C."/>
        </authorList>
    </citation>
    <scope>NUCLEOTIDE SEQUENCE [LARGE SCALE GENOMIC DNA]</scope>
    <source>
        <strain evidence="3 4">OC33-EN07</strain>
    </source>
</reference>
<proteinExistence type="predicted"/>
<keyword evidence="4" id="KW-1185">Reference proteome</keyword>
<organism evidence="3 4">
    <name type="scientific">Actinomycetospora flava</name>
    <dbReference type="NCBI Taxonomy" id="3129232"/>
    <lineage>
        <taxon>Bacteria</taxon>
        <taxon>Bacillati</taxon>
        <taxon>Actinomycetota</taxon>
        <taxon>Actinomycetes</taxon>
        <taxon>Pseudonocardiales</taxon>
        <taxon>Pseudonocardiaceae</taxon>
        <taxon>Actinomycetospora</taxon>
    </lineage>
</organism>
<dbReference type="Proteomes" id="UP001369736">
    <property type="component" value="Unassembled WGS sequence"/>
</dbReference>
<dbReference type="PANTHER" id="PTHR43767">
    <property type="entry name" value="LONG-CHAIN-FATTY-ACID--COA LIGASE"/>
    <property type="match status" value="1"/>
</dbReference>
<gene>
    <name evidence="3" type="ORF">WCD58_08955</name>
</gene>
<dbReference type="Pfam" id="PF13193">
    <property type="entry name" value="AMP-binding_C"/>
    <property type="match status" value="1"/>
</dbReference>
<dbReference type="InterPro" id="IPR025110">
    <property type="entry name" value="AMP-bd_C"/>
</dbReference>
<evidence type="ECO:0000313" key="4">
    <source>
        <dbReference type="Proteomes" id="UP001369736"/>
    </source>
</evidence>
<dbReference type="InterPro" id="IPR050237">
    <property type="entry name" value="ATP-dep_AMP-bd_enzyme"/>
</dbReference>
<comment type="caution">
    <text evidence="3">The sequence shown here is derived from an EMBL/GenBank/DDBJ whole genome shotgun (WGS) entry which is preliminary data.</text>
</comment>
<dbReference type="Gene3D" id="3.30.300.30">
    <property type="match status" value="1"/>
</dbReference>
<dbReference type="EMBL" id="JBBEGM010000002">
    <property type="protein sequence ID" value="MEJ2861283.1"/>
    <property type="molecule type" value="Genomic_DNA"/>
</dbReference>
<dbReference type="InterPro" id="IPR020845">
    <property type="entry name" value="AMP-binding_CS"/>
</dbReference>
<evidence type="ECO:0000313" key="3">
    <source>
        <dbReference type="EMBL" id="MEJ2861283.1"/>
    </source>
</evidence>
<dbReference type="InterPro" id="IPR000873">
    <property type="entry name" value="AMP-dep_synth/lig_dom"/>
</dbReference>
<evidence type="ECO:0000259" key="1">
    <source>
        <dbReference type="Pfam" id="PF00501"/>
    </source>
</evidence>
<evidence type="ECO:0000259" key="2">
    <source>
        <dbReference type="Pfam" id="PF13193"/>
    </source>
</evidence>
<feature type="domain" description="AMP-dependent synthetase/ligase" evidence="1">
    <location>
        <begin position="14"/>
        <end position="360"/>
    </location>
</feature>
<dbReference type="InterPro" id="IPR045851">
    <property type="entry name" value="AMP-bd_C_sf"/>
</dbReference>